<dbReference type="Gene3D" id="3.40.30.120">
    <property type="match status" value="1"/>
</dbReference>
<protein>
    <submittedName>
        <fullName evidence="5">Monooxygenase</fullName>
    </submittedName>
</protein>
<dbReference type="PANTHER" id="PTHR43004">
    <property type="entry name" value="TRK SYSTEM POTASSIUM UPTAKE PROTEIN"/>
    <property type="match status" value="1"/>
</dbReference>
<dbReference type="Gene3D" id="3.30.70.2450">
    <property type="match status" value="1"/>
</dbReference>
<dbReference type="OrthoDB" id="4246007at2"/>
<gene>
    <name evidence="5" type="ORF">E3O42_09860</name>
</gene>
<proteinExistence type="predicted"/>
<evidence type="ECO:0000256" key="1">
    <source>
        <dbReference type="ARBA" id="ARBA00001974"/>
    </source>
</evidence>
<organism evidence="5 6">
    <name type="scientific">Cryobacterium adonitolivorans</name>
    <dbReference type="NCBI Taxonomy" id="1259189"/>
    <lineage>
        <taxon>Bacteria</taxon>
        <taxon>Bacillati</taxon>
        <taxon>Actinomycetota</taxon>
        <taxon>Actinomycetes</taxon>
        <taxon>Micrococcales</taxon>
        <taxon>Microbacteriaceae</taxon>
        <taxon>Cryobacterium</taxon>
    </lineage>
</organism>
<dbReference type="InterPro" id="IPR036188">
    <property type="entry name" value="FAD/NAD-bd_sf"/>
</dbReference>
<dbReference type="PANTHER" id="PTHR43004:SF19">
    <property type="entry name" value="BINDING MONOOXYGENASE, PUTATIVE (JCVI)-RELATED"/>
    <property type="match status" value="1"/>
</dbReference>
<evidence type="ECO:0000313" key="6">
    <source>
        <dbReference type="Proteomes" id="UP000297907"/>
    </source>
</evidence>
<keyword evidence="5" id="KW-0503">Monooxygenase</keyword>
<comment type="caution">
    <text evidence="5">The sequence shown here is derived from an EMBL/GenBank/DDBJ whole genome shotgun (WGS) entry which is preliminary data.</text>
</comment>
<dbReference type="Gene3D" id="3.50.50.60">
    <property type="entry name" value="FAD/NAD(P)-binding domain"/>
    <property type="match status" value="1"/>
</dbReference>
<dbReference type="SUPFAM" id="SSF51905">
    <property type="entry name" value="FAD/NAD(P)-binding domain"/>
    <property type="match status" value="1"/>
</dbReference>
<sequence length="561" mass="60439">MTDFDVDLLVVGAGTTGLTLALQAVDHGARVRIVERRPEAFRPSRAMVMHPRTLELLRPLGVTDALLALGDPSPSVQLHVRSRVVPVSVENLDLPGTAFPHLLLVRQSDVESVLAAALAERGVVVQRGAEVVRLARLRQGGARAVLRTTDDEPDEDVLCRYLAGCDGPASLVRRSVGGFLGGDYDQEVVLADVDLGPAGAGSRAGAPVMLEAGVAHVVVGRRGLVFLFNIGERASWRMLATRRAGDDRQPFGQAGPPVPQEQLQQLFDEAGLPAQITEVAWSARVRLQHRIASRFSRGPLFVVGDAAHVHSPAGAQGMNAGIHDAVNLGWKLAFAAAAGQRLPEAPGPAGATVPAGPPGTRAAFPGSALLDSYALERRPADRALLRLTHTMYWAEASLHPLAQLSRAVLVPLAAPLLPWFTRQRRLTAAGIRTLSQFRLRYTHSPLSMEVRASLTPVRGGLARRVLRPGSRVADTLVRCEGRRVRLHELLARPGVHILLQADAREVPERMLGTLVHSYRLDDRPGTGMLVVRPDGYVGLRAPVLDEQHLAAWLRLVGLPVR</sequence>
<evidence type="ECO:0000259" key="4">
    <source>
        <dbReference type="Pfam" id="PF01494"/>
    </source>
</evidence>
<keyword evidence="6" id="KW-1185">Reference proteome</keyword>
<dbReference type="InterPro" id="IPR050641">
    <property type="entry name" value="RIFMO-like"/>
</dbReference>
<comment type="cofactor">
    <cofactor evidence="1">
        <name>FAD</name>
        <dbReference type="ChEBI" id="CHEBI:57692"/>
    </cofactor>
</comment>
<reference evidence="5 6" key="1">
    <citation type="submission" date="2019-03" db="EMBL/GenBank/DDBJ databases">
        <title>Genomics of glacier-inhabiting Cryobacterium strains.</title>
        <authorList>
            <person name="Liu Q."/>
            <person name="Xin Y.-H."/>
        </authorList>
    </citation>
    <scope>NUCLEOTIDE SEQUENCE [LARGE SCALE GENOMIC DNA]</scope>
    <source>
        <strain evidence="5 6">RHLS22-1</strain>
    </source>
</reference>
<evidence type="ECO:0000256" key="2">
    <source>
        <dbReference type="ARBA" id="ARBA00022630"/>
    </source>
</evidence>
<evidence type="ECO:0000256" key="3">
    <source>
        <dbReference type="ARBA" id="ARBA00022827"/>
    </source>
</evidence>
<dbReference type="InterPro" id="IPR002938">
    <property type="entry name" value="FAD-bd"/>
</dbReference>
<dbReference type="PRINTS" id="PR00420">
    <property type="entry name" value="RNGMNOXGNASE"/>
</dbReference>
<dbReference type="EMBL" id="SOFL01000033">
    <property type="protein sequence ID" value="TFC01668.1"/>
    <property type="molecule type" value="Genomic_DNA"/>
</dbReference>
<dbReference type="GO" id="GO:0071949">
    <property type="term" value="F:FAD binding"/>
    <property type="evidence" value="ECO:0007669"/>
    <property type="project" value="InterPro"/>
</dbReference>
<dbReference type="Pfam" id="PF01494">
    <property type="entry name" value="FAD_binding_3"/>
    <property type="match status" value="1"/>
</dbReference>
<keyword evidence="5" id="KW-0560">Oxidoreductase</keyword>
<dbReference type="Proteomes" id="UP000297907">
    <property type="component" value="Unassembled WGS sequence"/>
</dbReference>
<keyword evidence="3" id="KW-0274">FAD</keyword>
<feature type="domain" description="FAD-binding" evidence="4">
    <location>
        <begin position="5"/>
        <end position="335"/>
    </location>
</feature>
<accession>A0A4R8W4X2</accession>
<keyword evidence="2" id="KW-0285">Flavoprotein</keyword>
<dbReference type="RefSeq" id="WP_134453770.1">
    <property type="nucleotide sequence ID" value="NZ_SOFL01000033.1"/>
</dbReference>
<dbReference type="AlphaFoldDB" id="A0A4R8W4X2"/>
<dbReference type="GO" id="GO:0016709">
    <property type="term" value="F:oxidoreductase activity, acting on paired donors, with incorporation or reduction of molecular oxygen, NAD(P)H as one donor, and incorporation of one atom of oxygen"/>
    <property type="evidence" value="ECO:0007669"/>
    <property type="project" value="UniProtKB-ARBA"/>
</dbReference>
<name>A0A4R8W4X2_9MICO</name>
<evidence type="ECO:0000313" key="5">
    <source>
        <dbReference type="EMBL" id="TFC01668.1"/>
    </source>
</evidence>